<evidence type="ECO:0000313" key="3">
    <source>
        <dbReference type="Proteomes" id="UP000050417"/>
    </source>
</evidence>
<name>A0A0P6XV63_9CHLR</name>
<comment type="caution">
    <text evidence="2">The sequence shown here is derived from an EMBL/GenBank/DDBJ whole genome shotgun (WGS) entry which is preliminary data.</text>
</comment>
<dbReference type="RefSeq" id="WP_075062760.1">
    <property type="nucleotide sequence ID" value="NZ_LGCL01000023.1"/>
</dbReference>
<dbReference type="Proteomes" id="UP000050417">
    <property type="component" value="Unassembled WGS sequence"/>
</dbReference>
<organism evidence="2 3">
    <name type="scientific">Ornatilinea apprima</name>
    <dbReference type="NCBI Taxonomy" id="1134406"/>
    <lineage>
        <taxon>Bacteria</taxon>
        <taxon>Bacillati</taxon>
        <taxon>Chloroflexota</taxon>
        <taxon>Anaerolineae</taxon>
        <taxon>Anaerolineales</taxon>
        <taxon>Anaerolineaceae</taxon>
        <taxon>Ornatilinea</taxon>
    </lineage>
</organism>
<dbReference type="STRING" id="1134406.ADN00_09545"/>
<sequence>MAKRIIEVSPSILAKLEGRELIDAIRVSGGRAVSAEIVAFRPGLVDGTNNGNLAATFGADIVHMNHYDVDRPQVAGFSSTPEGVEEWAKQGISLKPSDQIEDPTAAFFASMGFGITIRDLRNAIGRVVGLSLEVNFPGATAPRGRLSIPDTAERALEQGAAYLTLIGTPAHSPKILADNIRELRTALGPDPMLVAGRMPWGGSRPGMPDFMKADEVELQVEAGADMVAIAAPGTMPGATIEAVRAAVDKAHQLGALAEVSIGTSQESADEETVRRLAMDSRLTGADLYQIGDGGYSGVTLPENILSFAMAIKGRRHAYRRMAMIG</sequence>
<dbReference type="SUPFAM" id="SSF51366">
    <property type="entry name" value="Ribulose-phoshate binding barrel"/>
    <property type="match status" value="1"/>
</dbReference>
<dbReference type="Pfam" id="PF25509">
    <property type="entry name" value="DUF7916"/>
    <property type="match status" value="1"/>
</dbReference>
<evidence type="ECO:0000313" key="2">
    <source>
        <dbReference type="EMBL" id="KPL77350.1"/>
    </source>
</evidence>
<gene>
    <name evidence="2" type="ORF">ADN00_09545</name>
</gene>
<dbReference type="InterPro" id="IPR057238">
    <property type="entry name" value="DUF7916"/>
</dbReference>
<dbReference type="OrthoDB" id="5581965at2"/>
<evidence type="ECO:0000259" key="1">
    <source>
        <dbReference type="Pfam" id="PF25509"/>
    </source>
</evidence>
<keyword evidence="3" id="KW-1185">Reference proteome</keyword>
<accession>A0A0P6XV63</accession>
<dbReference type="SUPFAM" id="SSF51569">
    <property type="entry name" value="Aldolase"/>
    <property type="match status" value="1"/>
</dbReference>
<dbReference type="InterPro" id="IPR011060">
    <property type="entry name" value="RibuloseP-bd_barrel"/>
</dbReference>
<dbReference type="EMBL" id="LGCL01000023">
    <property type="protein sequence ID" value="KPL77350.1"/>
    <property type="molecule type" value="Genomic_DNA"/>
</dbReference>
<reference evidence="2 3" key="1">
    <citation type="submission" date="2015-07" db="EMBL/GenBank/DDBJ databases">
        <title>Genome sequence of Ornatilinea apprima DSM 23815.</title>
        <authorList>
            <person name="Hemp J."/>
            <person name="Ward L.M."/>
            <person name="Pace L.A."/>
            <person name="Fischer W.W."/>
        </authorList>
    </citation>
    <scope>NUCLEOTIDE SEQUENCE [LARGE SCALE GENOMIC DNA]</scope>
    <source>
        <strain evidence="2 3">P3M-1</strain>
    </source>
</reference>
<protein>
    <recommendedName>
        <fullName evidence="1">DUF7916 domain-containing protein</fullName>
    </recommendedName>
</protein>
<proteinExistence type="predicted"/>
<feature type="domain" description="DUF7916" evidence="1">
    <location>
        <begin position="6"/>
        <end position="323"/>
    </location>
</feature>
<dbReference type="AlphaFoldDB" id="A0A0P6XV63"/>